<protein>
    <recommendedName>
        <fullName evidence="5">Shugoshin C-terminal domain-containing protein</fullName>
    </recommendedName>
</protein>
<evidence type="ECO:0000313" key="6">
    <source>
        <dbReference type="EMBL" id="KAH7537091.1"/>
    </source>
</evidence>
<organism evidence="6 7">
    <name type="scientific">Ziziphus jujuba var. spinosa</name>
    <dbReference type="NCBI Taxonomy" id="714518"/>
    <lineage>
        <taxon>Eukaryota</taxon>
        <taxon>Viridiplantae</taxon>
        <taxon>Streptophyta</taxon>
        <taxon>Embryophyta</taxon>
        <taxon>Tracheophyta</taxon>
        <taxon>Spermatophyta</taxon>
        <taxon>Magnoliopsida</taxon>
        <taxon>eudicotyledons</taxon>
        <taxon>Gunneridae</taxon>
        <taxon>Pentapetalae</taxon>
        <taxon>rosids</taxon>
        <taxon>fabids</taxon>
        <taxon>Rosales</taxon>
        <taxon>Rhamnaceae</taxon>
        <taxon>Paliureae</taxon>
        <taxon>Ziziphus</taxon>
    </lineage>
</organism>
<dbReference type="GO" id="GO:0034090">
    <property type="term" value="P:maintenance of meiotic sister chromatid cohesion"/>
    <property type="evidence" value="ECO:0007669"/>
    <property type="project" value="InterPro"/>
</dbReference>
<dbReference type="GO" id="GO:0045144">
    <property type="term" value="P:meiotic sister chromatid segregation"/>
    <property type="evidence" value="ECO:0007669"/>
    <property type="project" value="InterPro"/>
</dbReference>
<accession>A0A978VNG6</accession>
<feature type="domain" description="Shugoshin C-terminal" evidence="5">
    <location>
        <begin position="418"/>
        <end position="442"/>
    </location>
</feature>
<keyword evidence="3" id="KW-0175">Coiled coil</keyword>
<evidence type="ECO:0000259" key="5">
    <source>
        <dbReference type="Pfam" id="PF07557"/>
    </source>
</evidence>
<sequence>MDNASDNFGLGDINKGEKILKKPSIGGGPTRKRLMDISNLQNQQSNPANQDAKQQSAKVATEEYVDKLHKENTILLQLLADRNKLLELSRVEILKLRTNLEKVQQQNLQLAQANSHMLREVNSGKDRLLVIQHELACKSGFLKAMKLEAEEKVKSVTCQNAANEEVANKYGEAGESTQAAKVNKPGIANRRQQSKAQSLDPPTVKAIHVEEMVGNKRHCSRRQSARFKSEELEANEDSFKMDDAKLAVSSMVNAKQTVENKKRCLRRQSARFKCEELEANEDSFKMDNAKLVVSPKETVDNKKRQSARFKPEEPGVNEDSFKMDDADFTNSPRCNDSVHRVDNKKCSRRQCASFKSEETEANEDSFHMDDPKFVVSPRYDDSLHDVGPSLLGAAVIKEDGGETAPIPVTQEFRRSSVGRPSRRAAEKVTSYKEIPINVKMRRME</sequence>
<dbReference type="PANTHER" id="PTHR34373">
    <property type="entry name" value="SHUGOSHIN 2"/>
    <property type="match status" value="1"/>
</dbReference>
<comment type="similarity">
    <text evidence="1">Belongs to the shugoshin family.</text>
</comment>
<reference evidence="6" key="1">
    <citation type="journal article" date="2021" name="Front. Plant Sci.">
        <title>Chromosome-Scale Genome Assembly for Chinese Sour Jujube and Insights Into Its Genome Evolution and Domestication Signature.</title>
        <authorList>
            <person name="Shen L.-Y."/>
            <person name="Luo H."/>
            <person name="Wang X.-L."/>
            <person name="Wang X.-M."/>
            <person name="Qiu X.-J."/>
            <person name="Liu H."/>
            <person name="Zhou S.-S."/>
            <person name="Jia K.-H."/>
            <person name="Nie S."/>
            <person name="Bao Y.-T."/>
            <person name="Zhang R.-G."/>
            <person name="Yun Q.-Z."/>
            <person name="Chai Y.-H."/>
            <person name="Lu J.-Y."/>
            <person name="Li Y."/>
            <person name="Zhao S.-W."/>
            <person name="Mao J.-F."/>
            <person name="Jia S.-G."/>
            <person name="Mao Y.-M."/>
        </authorList>
    </citation>
    <scope>NUCLEOTIDE SEQUENCE</scope>
    <source>
        <strain evidence="6">AT0</strain>
        <tissue evidence="6">Leaf</tissue>
    </source>
</reference>
<evidence type="ECO:0000256" key="2">
    <source>
        <dbReference type="ARBA" id="ARBA00022829"/>
    </source>
</evidence>
<feature type="coiled-coil region" evidence="3">
    <location>
        <begin position="86"/>
        <end position="113"/>
    </location>
</feature>
<dbReference type="InterPro" id="IPR011515">
    <property type="entry name" value="Shugoshin_C"/>
</dbReference>
<evidence type="ECO:0000256" key="1">
    <source>
        <dbReference type="ARBA" id="ARBA00010845"/>
    </source>
</evidence>
<dbReference type="OrthoDB" id="770508at2759"/>
<dbReference type="PANTHER" id="PTHR34373:SF9">
    <property type="entry name" value="SHUGOSHIN 2"/>
    <property type="match status" value="1"/>
</dbReference>
<gene>
    <name evidence="6" type="ORF">FEM48_Zijuj03G0055200</name>
</gene>
<comment type="caution">
    <text evidence="6">The sequence shown here is derived from an EMBL/GenBank/DDBJ whole genome shotgun (WGS) entry which is preliminary data.</text>
</comment>
<evidence type="ECO:0000313" key="7">
    <source>
        <dbReference type="Proteomes" id="UP000813462"/>
    </source>
</evidence>
<evidence type="ECO:0000256" key="3">
    <source>
        <dbReference type="SAM" id="Coils"/>
    </source>
</evidence>
<evidence type="ECO:0000256" key="4">
    <source>
        <dbReference type="SAM" id="MobiDB-lite"/>
    </source>
</evidence>
<feature type="region of interest" description="Disordered" evidence="4">
    <location>
        <begin position="297"/>
        <end position="324"/>
    </location>
</feature>
<dbReference type="AlphaFoldDB" id="A0A978VNG6"/>
<dbReference type="GO" id="GO:0000775">
    <property type="term" value="C:chromosome, centromeric region"/>
    <property type="evidence" value="ECO:0007669"/>
    <property type="project" value="InterPro"/>
</dbReference>
<proteinExistence type="inferred from homology"/>
<dbReference type="EMBL" id="JAEACU010000003">
    <property type="protein sequence ID" value="KAH7537091.1"/>
    <property type="molecule type" value="Genomic_DNA"/>
</dbReference>
<dbReference type="Pfam" id="PF07557">
    <property type="entry name" value="Shugoshin_C"/>
    <property type="match status" value="1"/>
</dbReference>
<dbReference type="InterPro" id="IPR044693">
    <property type="entry name" value="SGO_plant"/>
</dbReference>
<dbReference type="GO" id="GO:0005634">
    <property type="term" value="C:nucleus"/>
    <property type="evidence" value="ECO:0007669"/>
    <property type="project" value="InterPro"/>
</dbReference>
<keyword evidence="2" id="KW-0159">Chromosome partition</keyword>
<name>A0A978VNG6_ZIZJJ</name>
<dbReference type="Proteomes" id="UP000813462">
    <property type="component" value="Unassembled WGS sequence"/>
</dbReference>